<gene>
    <name evidence="7" type="ORF">R3P38DRAFT_1052279</name>
</gene>
<evidence type="ECO:0000256" key="4">
    <source>
        <dbReference type="ARBA" id="ARBA00022912"/>
    </source>
</evidence>
<dbReference type="PANTHER" id="PTHR10159:SF519">
    <property type="entry name" value="DUAL SPECIFICITY PROTEIN PHOSPHATASE MPK3"/>
    <property type="match status" value="1"/>
</dbReference>
<sequence>MIAFDSVSRDEMEAMITPMHRVLSPAPIPPSSSASAPTATALAKSAADANIITPSASATTGALYLGSMAAAHDTDLLHAHHITHLVQVLEVPWMPQTDVPGFQYYRIDIEDNKSATLQPYLEEACDYIRAALGDGNNVLVHCQQGVSRSASIVIAYLIQERSMGYDDAYQLVRQRRKCIKPNPGFVETLREWETSCTLKTKPPMRRTLSH</sequence>
<dbReference type="PRINTS" id="PR01908">
    <property type="entry name" value="ADSPHPHTASE"/>
</dbReference>
<keyword evidence="8" id="KW-1185">Reference proteome</keyword>
<dbReference type="InterPro" id="IPR029021">
    <property type="entry name" value="Prot-tyrosine_phosphatase-like"/>
</dbReference>
<dbReference type="GO" id="GO:0043409">
    <property type="term" value="P:negative regulation of MAPK cascade"/>
    <property type="evidence" value="ECO:0007669"/>
    <property type="project" value="TreeGrafter"/>
</dbReference>
<dbReference type="InterPro" id="IPR000387">
    <property type="entry name" value="Tyr_Pase_dom"/>
</dbReference>
<dbReference type="InterPro" id="IPR020422">
    <property type="entry name" value="TYR_PHOSPHATASE_DUAL_dom"/>
</dbReference>
<dbReference type="GO" id="GO:0008330">
    <property type="term" value="F:protein tyrosine/threonine phosphatase activity"/>
    <property type="evidence" value="ECO:0007669"/>
    <property type="project" value="TreeGrafter"/>
</dbReference>
<feature type="domain" description="Tyrosine specific protein phosphatases" evidence="6">
    <location>
        <begin position="118"/>
        <end position="176"/>
    </location>
</feature>
<evidence type="ECO:0000256" key="1">
    <source>
        <dbReference type="ARBA" id="ARBA00008601"/>
    </source>
</evidence>
<comment type="caution">
    <text evidence="7">The sequence shown here is derived from an EMBL/GenBank/DDBJ whole genome shotgun (WGS) entry which is preliminary data.</text>
</comment>
<dbReference type="PANTHER" id="PTHR10159">
    <property type="entry name" value="DUAL SPECIFICITY PROTEIN PHOSPHATASE"/>
    <property type="match status" value="1"/>
</dbReference>
<dbReference type="PROSITE" id="PS50054">
    <property type="entry name" value="TYR_PHOSPHATASE_DUAL"/>
    <property type="match status" value="1"/>
</dbReference>
<name>A0AAW0BG31_9AGAR</name>
<dbReference type="Pfam" id="PF00782">
    <property type="entry name" value="DSPc"/>
    <property type="match status" value="1"/>
</dbReference>
<accession>A0AAW0BG31</accession>
<evidence type="ECO:0000256" key="2">
    <source>
        <dbReference type="ARBA" id="ARBA00013064"/>
    </source>
</evidence>
<dbReference type="SUPFAM" id="SSF52799">
    <property type="entry name" value="(Phosphotyrosine protein) phosphatases II"/>
    <property type="match status" value="1"/>
</dbReference>
<evidence type="ECO:0000313" key="7">
    <source>
        <dbReference type="EMBL" id="KAK7024825.1"/>
    </source>
</evidence>
<feature type="domain" description="Tyrosine-protein phosphatase" evidence="5">
    <location>
        <begin position="53"/>
        <end position="198"/>
    </location>
</feature>
<dbReference type="GO" id="GO:0017017">
    <property type="term" value="F:MAP kinase tyrosine/serine/threonine phosphatase activity"/>
    <property type="evidence" value="ECO:0007669"/>
    <property type="project" value="TreeGrafter"/>
</dbReference>
<protein>
    <recommendedName>
        <fullName evidence="2">protein-tyrosine-phosphatase</fullName>
        <ecNumber evidence="2">3.1.3.48</ecNumber>
    </recommendedName>
</protein>
<dbReference type="PROSITE" id="PS00383">
    <property type="entry name" value="TYR_PHOSPHATASE_1"/>
    <property type="match status" value="1"/>
</dbReference>
<dbReference type="GO" id="GO:0005737">
    <property type="term" value="C:cytoplasm"/>
    <property type="evidence" value="ECO:0007669"/>
    <property type="project" value="TreeGrafter"/>
</dbReference>
<proteinExistence type="inferred from homology"/>
<dbReference type="Gene3D" id="3.90.190.10">
    <property type="entry name" value="Protein tyrosine phosphatase superfamily"/>
    <property type="match status" value="1"/>
</dbReference>
<dbReference type="InterPro" id="IPR000340">
    <property type="entry name" value="Dual-sp_phosphatase_cat-dom"/>
</dbReference>
<comment type="similarity">
    <text evidence="1">Belongs to the protein-tyrosine phosphatase family. Non-receptor class dual specificity subfamily.</text>
</comment>
<reference evidence="7 8" key="1">
    <citation type="journal article" date="2024" name="J Genomics">
        <title>Draft genome sequencing and assembly of Favolaschia claudopus CIRM-BRFM 2984 isolated from oak limbs.</title>
        <authorList>
            <person name="Navarro D."/>
            <person name="Drula E."/>
            <person name="Chaduli D."/>
            <person name="Cazenave R."/>
            <person name="Ahrendt S."/>
            <person name="Wang J."/>
            <person name="Lipzen A."/>
            <person name="Daum C."/>
            <person name="Barry K."/>
            <person name="Grigoriev I.V."/>
            <person name="Favel A."/>
            <person name="Rosso M.N."/>
            <person name="Martin F."/>
        </authorList>
    </citation>
    <scope>NUCLEOTIDE SEQUENCE [LARGE SCALE GENOMIC DNA]</scope>
    <source>
        <strain evidence="7 8">CIRM-BRFM 2984</strain>
    </source>
</reference>
<dbReference type="CDD" id="cd14498">
    <property type="entry name" value="DSP"/>
    <property type="match status" value="1"/>
</dbReference>
<dbReference type="GO" id="GO:0033550">
    <property type="term" value="F:MAP kinase tyrosine phosphatase activity"/>
    <property type="evidence" value="ECO:0007669"/>
    <property type="project" value="TreeGrafter"/>
</dbReference>
<dbReference type="InterPro" id="IPR016130">
    <property type="entry name" value="Tyr_Pase_AS"/>
</dbReference>
<dbReference type="EC" id="3.1.3.48" evidence="2"/>
<evidence type="ECO:0000259" key="5">
    <source>
        <dbReference type="PROSITE" id="PS50054"/>
    </source>
</evidence>
<dbReference type="SMART" id="SM00195">
    <property type="entry name" value="DSPc"/>
    <property type="match status" value="1"/>
</dbReference>
<keyword evidence="4" id="KW-0904">Protein phosphatase</keyword>
<dbReference type="PROSITE" id="PS50056">
    <property type="entry name" value="TYR_PHOSPHATASE_2"/>
    <property type="match status" value="1"/>
</dbReference>
<dbReference type="Proteomes" id="UP001362999">
    <property type="component" value="Unassembled WGS sequence"/>
</dbReference>
<dbReference type="AlphaFoldDB" id="A0AAW0BG31"/>
<evidence type="ECO:0000256" key="3">
    <source>
        <dbReference type="ARBA" id="ARBA00022801"/>
    </source>
</evidence>
<organism evidence="7 8">
    <name type="scientific">Favolaschia claudopus</name>
    <dbReference type="NCBI Taxonomy" id="2862362"/>
    <lineage>
        <taxon>Eukaryota</taxon>
        <taxon>Fungi</taxon>
        <taxon>Dikarya</taxon>
        <taxon>Basidiomycota</taxon>
        <taxon>Agaricomycotina</taxon>
        <taxon>Agaricomycetes</taxon>
        <taxon>Agaricomycetidae</taxon>
        <taxon>Agaricales</taxon>
        <taxon>Marasmiineae</taxon>
        <taxon>Mycenaceae</taxon>
        <taxon>Favolaschia</taxon>
    </lineage>
</organism>
<keyword evidence="3" id="KW-0378">Hydrolase</keyword>
<evidence type="ECO:0000259" key="6">
    <source>
        <dbReference type="PROSITE" id="PS50056"/>
    </source>
</evidence>
<dbReference type="EMBL" id="JAWWNJ010000034">
    <property type="protein sequence ID" value="KAK7024825.1"/>
    <property type="molecule type" value="Genomic_DNA"/>
</dbReference>
<evidence type="ECO:0000313" key="8">
    <source>
        <dbReference type="Proteomes" id="UP001362999"/>
    </source>
</evidence>